<evidence type="ECO:0000313" key="12">
    <source>
        <dbReference type="EMBL" id="TCD26547.1"/>
    </source>
</evidence>
<keyword evidence="6" id="KW-0418">Kinase</keyword>
<dbReference type="SMART" id="SM00387">
    <property type="entry name" value="HATPase_c"/>
    <property type="match status" value="1"/>
</dbReference>
<dbReference type="AlphaFoldDB" id="A0A4R0Q1M5"/>
<dbReference type="PANTHER" id="PTHR42878">
    <property type="entry name" value="TWO-COMPONENT HISTIDINE KINASE"/>
    <property type="match status" value="1"/>
</dbReference>
<dbReference type="GO" id="GO:0000156">
    <property type="term" value="F:phosphorelay response regulator activity"/>
    <property type="evidence" value="ECO:0007669"/>
    <property type="project" value="TreeGrafter"/>
</dbReference>
<evidence type="ECO:0000259" key="11">
    <source>
        <dbReference type="PROSITE" id="PS50113"/>
    </source>
</evidence>
<dbReference type="InterPro" id="IPR004358">
    <property type="entry name" value="Sig_transdc_His_kin-like_C"/>
</dbReference>
<evidence type="ECO:0000256" key="5">
    <source>
        <dbReference type="ARBA" id="ARBA00022741"/>
    </source>
</evidence>
<evidence type="ECO:0000256" key="2">
    <source>
        <dbReference type="ARBA" id="ARBA00012438"/>
    </source>
</evidence>
<evidence type="ECO:0000259" key="10">
    <source>
        <dbReference type="PROSITE" id="PS50109"/>
    </source>
</evidence>
<dbReference type="Pfam" id="PF02518">
    <property type="entry name" value="HATPase_c"/>
    <property type="match status" value="1"/>
</dbReference>
<keyword evidence="7" id="KW-0067">ATP-binding</keyword>
<dbReference type="InterPro" id="IPR050351">
    <property type="entry name" value="BphY/WalK/GraS-like"/>
</dbReference>
<comment type="caution">
    <text evidence="12">The sequence shown here is derived from an EMBL/GenBank/DDBJ whole genome shotgun (WGS) entry which is preliminary data.</text>
</comment>
<dbReference type="PRINTS" id="PR00344">
    <property type="entry name" value="BCTRLSENSOR"/>
</dbReference>
<accession>A0A4R0Q1M5</accession>
<feature type="domain" description="PAC" evidence="11">
    <location>
        <begin position="289"/>
        <end position="342"/>
    </location>
</feature>
<dbReference type="Gene3D" id="3.30.565.10">
    <property type="entry name" value="Histidine kinase-like ATPase, C-terminal domain"/>
    <property type="match status" value="1"/>
</dbReference>
<dbReference type="OrthoDB" id="9813151at2"/>
<keyword evidence="3" id="KW-0597">Phosphoprotein</keyword>
<dbReference type="PROSITE" id="PS50113">
    <property type="entry name" value="PAC"/>
    <property type="match status" value="1"/>
</dbReference>
<sequence length="560" mass="63018">MMRNENLTQGAFSFVNGSSEMASLIRMKNWSGSPLGALESWPEMLKSMIATVLASPFPMHICWGKQLFLFYNDAYRPILGSTKHPVAMGNPIGDSFPEVWEQVGPLYQTVLEGQSVRHSDRELILNRNGSPETCYFDFSYSPIIGRGGQVLGVMTYVVETSVRKFAEIEKLKLSKSVYAINEELTTSNEELVQANEELMAVQEHLKQTINQLEESDTSLRLAVEAADFGIWHIHSLSRDFITTPRLRELFGLGHFEKIIIEQAITQIREDFRDYVSTTLENAIYNNGEYDVTYPVIGLNDNKLRWLRAIGRLRADPSGEFSDFTGVVMDVSDIKKDEERKNDFIGMVSHELKTPLTSISAYLQFLEMQISKAGADNLQRPVARVIMQVRKMSKMIEGFLDLARFESAKIQLNREIFDLAGLCTELELEFADQIGTHIIKFSGKESVMVFADRDKIAQVINNLVGNAAKYSPNGSTILMSCVRKKNIAMVSIQDQGIGVEGNEQVKLFERYYRGENNGTIAGFGIGLYLSAEIINRHNGKIWVESEAGNGSTFWFTVPLAN</sequence>
<dbReference type="Pfam" id="PF00512">
    <property type="entry name" value="HisKA"/>
    <property type="match status" value="1"/>
</dbReference>
<evidence type="ECO:0000256" key="3">
    <source>
        <dbReference type="ARBA" id="ARBA00022553"/>
    </source>
</evidence>
<dbReference type="InterPro" id="IPR036097">
    <property type="entry name" value="HisK_dim/P_sf"/>
</dbReference>
<dbReference type="EC" id="2.7.13.3" evidence="2"/>
<dbReference type="InterPro" id="IPR035965">
    <property type="entry name" value="PAS-like_dom_sf"/>
</dbReference>
<feature type="coiled-coil region" evidence="9">
    <location>
        <begin position="181"/>
        <end position="215"/>
    </location>
</feature>
<dbReference type="Gene3D" id="1.10.287.130">
    <property type="match status" value="1"/>
</dbReference>
<gene>
    <name evidence="12" type="ORF">EZ456_13235</name>
</gene>
<dbReference type="SUPFAM" id="SSF55874">
    <property type="entry name" value="ATPase domain of HSP90 chaperone/DNA topoisomerase II/histidine kinase"/>
    <property type="match status" value="1"/>
</dbReference>
<proteinExistence type="predicted"/>
<dbReference type="CDD" id="cd00082">
    <property type="entry name" value="HisKA"/>
    <property type="match status" value="1"/>
</dbReference>
<dbReference type="SUPFAM" id="SSF47384">
    <property type="entry name" value="Homodimeric domain of signal transducing histidine kinase"/>
    <property type="match status" value="1"/>
</dbReference>
<dbReference type="SMART" id="SM00388">
    <property type="entry name" value="HisKA"/>
    <property type="match status" value="1"/>
</dbReference>
<feature type="domain" description="Histidine kinase" evidence="10">
    <location>
        <begin position="346"/>
        <end position="560"/>
    </location>
</feature>
<keyword evidence="8" id="KW-0902">Two-component regulatory system</keyword>
<evidence type="ECO:0000313" key="13">
    <source>
        <dbReference type="Proteomes" id="UP000293925"/>
    </source>
</evidence>
<reference evidence="12 13" key="1">
    <citation type="submission" date="2019-02" db="EMBL/GenBank/DDBJ databases">
        <title>Pedobacter sp. RP-3-21 sp. nov., isolated from Arctic soil.</title>
        <authorList>
            <person name="Dahal R.H."/>
        </authorList>
    </citation>
    <scope>NUCLEOTIDE SEQUENCE [LARGE SCALE GENOMIC DNA]</scope>
    <source>
        <strain evidence="12 13">RP-3-21</strain>
    </source>
</reference>
<dbReference type="Proteomes" id="UP000293925">
    <property type="component" value="Unassembled WGS sequence"/>
</dbReference>
<dbReference type="InterPro" id="IPR005467">
    <property type="entry name" value="His_kinase_dom"/>
</dbReference>
<evidence type="ECO:0000256" key="8">
    <source>
        <dbReference type="ARBA" id="ARBA00023012"/>
    </source>
</evidence>
<dbReference type="Gene3D" id="3.30.450.20">
    <property type="entry name" value="PAS domain"/>
    <property type="match status" value="2"/>
</dbReference>
<dbReference type="GO" id="GO:0000155">
    <property type="term" value="F:phosphorelay sensor kinase activity"/>
    <property type="evidence" value="ECO:0007669"/>
    <property type="project" value="InterPro"/>
</dbReference>
<dbReference type="EMBL" id="SJSO01000009">
    <property type="protein sequence ID" value="TCD26547.1"/>
    <property type="molecule type" value="Genomic_DNA"/>
</dbReference>
<organism evidence="12 13">
    <name type="scientific">Pedobacter psychrodurus</name>
    <dbReference type="NCBI Taxonomy" id="2530456"/>
    <lineage>
        <taxon>Bacteria</taxon>
        <taxon>Pseudomonadati</taxon>
        <taxon>Bacteroidota</taxon>
        <taxon>Sphingobacteriia</taxon>
        <taxon>Sphingobacteriales</taxon>
        <taxon>Sphingobacteriaceae</taxon>
        <taxon>Pedobacter</taxon>
    </lineage>
</organism>
<keyword evidence="13" id="KW-1185">Reference proteome</keyword>
<protein>
    <recommendedName>
        <fullName evidence="2">histidine kinase</fullName>
        <ecNumber evidence="2">2.7.13.3</ecNumber>
    </recommendedName>
</protein>
<dbReference type="InterPro" id="IPR003661">
    <property type="entry name" value="HisK_dim/P_dom"/>
</dbReference>
<dbReference type="SUPFAM" id="SSF55785">
    <property type="entry name" value="PYP-like sensor domain (PAS domain)"/>
    <property type="match status" value="2"/>
</dbReference>
<evidence type="ECO:0000256" key="4">
    <source>
        <dbReference type="ARBA" id="ARBA00022679"/>
    </source>
</evidence>
<dbReference type="InterPro" id="IPR000700">
    <property type="entry name" value="PAS-assoc_C"/>
</dbReference>
<evidence type="ECO:0000256" key="7">
    <source>
        <dbReference type="ARBA" id="ARBA00022840"/>
    </source>
</evidence>
<dbReference type="PANTHER" id="PTHR42878:SF7">
    <property type="entry name" value="SENSOR HISTIDINE KINASE GLRK"/>
    <property type="match status" value="1"/>
</dbReference>
<dbReference type="InterPro" id="IPR003594">
    <property type="entry name" value="HATPase_dom"/>
</dbReference>
<dbReference type="GO" id="GO:0030295">
    <property type="term" value="F:protein kinase activator activity"/>
    <property type="evidence" value="ECO:0007669"/>
    <property type="project" value="TreeGrafter"/>
</dbReference>
<evidence type="ECO:0000256" key="1">
    <source>
        <dbReference type="ARBA" id="ARBA00000085"/>
    </source>
</evidence>
<dbReference type="FunFam" id="3.30.565.10:FF:000006">
    <property type="entry name" value="Sensor histidine kinase WalK"/>
    <property type="match status" value="1"/>
</dbReference>
<comment type="catalytic activity">
    <reaction evidence="1">
        <text>ATP + protein L-histidine = ADP + protein N-phospho-L-histidine.</text>
        <dbReference type="EC" id="2.7.13.3"/>
    </reaction>
</comment>
<keyword evidence="9" id="KW-0175">Coiled coil</keyword>
<keyword evidence="5" id="KW-0547">Nucleotide-binding</keyword>
<evidence type="ECO:0000256" key="9">
    <source>
        <dbReference type="SAM" id="Coils"/>
    </source>
</evidence>
<dbReference type="GO" id="GO:0007234">
    <property type="term" value="P:osmosensory signaling via phosphorelay pathway"/>
    <property type="evidence" value="ECO:0007669"/>
    <property type="project" value="TreeGrafter"/>
</dbReference>
<keyword evidence="4" id="KW-0808">Transferase</keyword>
<dbReference type="GO" id="GO:0005524">
    <property type="term" value="F:ATP binding"/>
    <property type="evidence" value="ECO:0007669"/>
    <property type="project" value="UniProtKB-KW"/>
</dbReference>
<dbReference type="PROSITE" id="PS50109">
    <property type="entry name" value="HIS_KIN"/>
    <property type="match status" value="1"/>
</dbReference>
<evidence type="ECO:0000256" key="6">
    <source>
        <dbReference type="ARBA" id="ARBA00022777"/>
    </source>
</evidence>
<name>A0A4R0Q1M5_9SPHI</name>
<dbReference type="InterPro" id="IPR036890">
    <property type="entry name" value="HATPase_C_sf"/>
</dbReference>